<evidence type="ECO:0000256" key="2">
    <source>
        <dbReference type="SAM" id="SignalP"/>
    </source>
</evidence>
<proteinExistence type="predicted"/>
<sequence>MSKLKQKFAVAGVLMFAGAAWAQTTPTMTSGTTSTSSQTSTVSNTVVLPSGGASDITYHGAYDVRTTPTVYAPGLTASVTETCWGSVSAAVSVVGVGATAAGTIKDQDCNKRLNAAVAWRMDRKDIAFNIMCQEDDFREAAALTDHPCGENRKVAKNDGAPVQLRNADTGADPKLQEPTDPFVREREHLPPVPLAQALMPSAH</sequence>
<gene>
    <name evidence="3" type="ORF">SAMN05421548_106118</name>
</gene>
<feature type="signal peptide" evidence="2">
    <location>
        <begin position="1"/>
        <end position="22"/>
    </location>
</feature>
<protein>
    <submittedName>
        <fullName evidence="3">Uncharacterized protein</fullName>
    </submittedName>
</protein>
<evidence type="ECO:0000313" key="3">
    <source>
        <dbReference type="EMBL" id="SDC38572.1"/>
    </source>
</evidence>
<dbReference type="AlphaFoldDB" id="A0A1G6L5I2"/>
<name>A0A1G6L5I2_9BURK</name>
<organism evidence="3 4">
    <name type="scientific">Paraburkholderia lycopersici</name>
    <dbReference type="NCBI Taxonomy" id="416944"/>
    <lineage>
        <taxon>Bacteria</taxon>
        <taxon>Pseudomonadati</taxon>
        <taxon>Pseudomonadota</taxon>
        <taxon>Betaproteobacteria</taxon>
        <taxon>Burkholderiales</taxon>
        <taxon>Burkholderiaceae</taxon>
        <taxon>Paraburkholderia</taxon>
    </lineage>
</organism>
<keyword evidence="2" id="KW-0732">Signal</keyword>
<dbReference type="RefSeq" id="WP_091996430.1">
    <property type="nucleotide sequence ID" value="NZ_FMYQ01000006.1"/>
</dbReference>
<evidence type="ECO:0000313" key="4">
    <source>
        <dbReference type="Proteomes" id="UP000198908"/>
    </source>
</evidence>
<feature type="compositionally biased region" description="Basic and acidic residues" evidence="1">
    <location>
        <begin position="174"/>
        <end position="189"/>
    </location>
</feature>
<dbReference type="Proteomes" id="UP000198908">
    <property type="component" value="Unassembled WGS sequence"/>
</dbReference>
<accession>A0A1G6L5I2</accession>
<keyword evidence="4" id="KW-1185">Reference proteome</keyword>
<evidence type="ECO:0000256" key="1">
    <source>
        <dbReference type="SAM" id="MobiDB-lite"/>
    </source>
</evidence>
<dbReference type="EMBL" id="FMYQ01000006">
    <property type="protein sequence ID" value="SDC38572.1"/>
    <property type="molecule type" value="Genomic_DNA"/>
</dbReference>
<dbReference type="OrthoDB" id="8682643at2"/>
<feature type="chain" id="PRO_5011574200" evidence="2">
    <location>
        <begin position="23"/>
        <end position="203"/>
    </location>
</feature>
<feature type="region of interest" description="Disordered" evidence="1">
    <location>
        <begin position="152"/>
        <end position="191"/>
    </location>
</feature>
<reference evidence="4" key="1">
    <citation type="submission" date="2016-09" db="EMBL/GenBank/DDBJ databases">
        <authorList>
            <person name="Varghese N."/>
            <person name="Submissions S."/>
        </authorList>
    </citation>
    <scope>NUCLEOTIDE SEQUENCE [LARGE SCALE GENOMIC DNA]</scope>
    <source>
        <strain evidence="4">TNe-862</strain>
    </source>
</reference>